<proteinExistence type="predicted"/>
<comment type="caution">
    <text evidence="2">The sequence shown here is derived from an EMBL/GenBank/DDBJ whole genome shotgun (WGS) entry which is preliminary data.</text>
</comment>
<dbReference type="Proteomes" id="UP001283361">
    <property type="component" value="Unassembled WGS sequence"/>
</dbReference>
<organism evidence="2 3">
    <name type="scientific">Elysia crispata</name>
    <name type="common">lettuce slug</name>
    <dbReference type="NCBI Taxonomy" id="231223"/>
    <lineage>
        <taxon>Eukaryota</taxon>
        <taxon>Metazoa</taxon>
        <taxon>Spiralia</taxon>
        <taxon>Lophotrochozoa</taxon>
        <taxon>Mollusca</taxon>
        <taxon>Gastropoda</taxon>
        <taxon>Heterobranchia</taxon>
        <taxon>Euthyneura</taxon>
        <taxon>Panpulmonata</taxon>
        <taxon>Sacoglossa</taxon>
        <taxon>Placobranchoidea</taxon>
        <taxon>Plakobranchidae</taxon>
        <taxon>Elysia</taxon>
    </lineage>
</organism>
<evidence type="ECO:0000313" key="3">
    <source>
        <dbReference type="Proteomes" id="UP001283361"/>
    </source>
</evidence>
<reference evidence="2" key="1">
    <citation type="journal article" date="2023" name="G3 (Bethesda)">
        <title>A reference genome for the long-term kleptoplast-retaining sea slug Elysia crispata morphotype clarki.</title>
        <authorList>
            <person name="Eastman K.E."/>
            <person name="Pendleton A.L."/>
            <person name="Shaikh M.A."/>
            <person name="Suttiyut T."/>
            <person name="Ogas R."/>
            <person name="Tomko P."/>
            <person name="Gavelis G."/>
            <person name="Widhalm J.R."/>
            <person name="Wisecaver J.H."/>
        </authorList>
    </citation>
    <scope>NUCLEOTIDE SEQUENCE</scope>
    <source>
        <strain evidence="2">ECLA1</strain>
    </source>
</reference>
<protein>
    <submittedName>
        <fullName evidence="2">Uncharacterized protein</fullName>
    </submittedName>
</protein>
<gene>
    <name evidence="2" type="ORF">RRG08_008926</name>
</gene>
<name>A0AAE0ZWX4_9GAST</name>
<evidence type="ECO:0000313" key="2">
    <source>
        <dbReference type="EMBL" id="KAK3777080.1"/>
    </source>
</evidence>
<dbReference type="EMBL" id="JAWDGP010003139">
    <property type="protein sequence ID" value="KAK3777080.1"/>
    <property type="molecule type" value="Genomic_DNA"/>
</dbReference>
<feature type="region of interest" description="Disordered" evidence="1">
    <location>
        <begin position="43"/>
        <end position="63"/>
    </location>
</feature>
<evidence type="ECO:0000256" key="1">
    <source>
        <dbReference type="SAM" id="MobiDB-lite"/>
    </source>
</evidence>
<accession>A0AAE0ZWX4</accession>
<dbReference type="AlphaFoldDB" id="A0AAE0ZWX4"/>
<sequence length="105" mass="12045">MFSSGNQQNDPYKEWVANGSASEQALRYSRRKLKQELNTVQRQVDSSIVEKPSHGQQLATLSKPERKDLRLAASWYRSKQFPGFPHGIDLNRVHGDKNSKTISCW</sequence>
<keyword evidence="3" id="KW-1185">Reference proteome</keyword>